<dbReference type="InterPro" id="IPR051602">
    <property type="entry name" value="ACC_Biotin_Carboxylase"/>
</dbReference>
<dbReference type="Proteomes" id="UP000236584">
    <property type="component" value="Chromosome"/>
</dbReference>
<feature type="domain" description="ATP-grasp" evidence="8">
    <location>
        <begin position="120"/>
        <end position="331"/>
    </location>
</feature>
<reference evidence="10 11" key="1">
    <citation type="submission" date="2018-01" db="EMBL/GenBank/DDBJ databases">
        <title>Complete genome sequence of Salinigranum rubrum GX10T, an extremely halophilic archaeon isolated from a marine solar saltern.</title>
        <authorList>
            <person name="Han S."/>
        </authorList>
    </citation>
    <scope>NUCLEOTIDE SEQUENCE [LARGE SCALE GENOMIC DNA]</scope>
    <source>
        <strain evidence="10 11">GX10</strain>
    </source>
</reference>
<evidence type="ECO:0000256" key="3">
    <source>
        <dbReference type="ARBA" id="ARBA00022598"/>
    </source>
</evidence>
<keyword evidence="11" id="KW-1185">Reference proteome</keyword>
<evidence type="ECO:0000256" key="4">
    <source>
        <dbReference type="ARBA" id="ARBA00022741"/>
    </source>
</evidence>
<dbReference type="PROSITE" id="PS50979">
    <property type="entry name" value="BC"/>
    <property type="match status" value="1"/>
</dbReference>
<dbReference type="InterPro" id="IPR005482">
    <property type="entry name" value="Biotin_COase_C"/>
</dbReference>
<evidence type="ECO:0000259" key="8">
    <source>
        <dbReference type="PROSITE" id="PS50975"/>
    </source>
</evidence>
<dbReference type="SUPFAM" id="SSF51246">
    <property type="entry name" value="Rudiment single hybrid motif"/>
    <property type="match status" value="1"/>
</dbReference>
<dbReference type="FunFam" id="3.30.1490.20:FF:000003">
    <property type="entry name" value="acetyl-CoA carboxylase isoform X1"/>
    <property type="match status" value="1"/>
</dbReference>
<evidence type="ECO:0000256" key="1">
    <source>
        <dbReference type="ARBA" id="ARBA00001936"/>
    </source>
</evidence>
<dbReference type="GO" id="GO:0005524">
    <property type="term" value="F:ATP binding"/>
    <property type="evidence" value="ECO:0007669"/>
    <property type="project" value="UniProtKB-UniRule"/>
</dbReference>
<keyword evidence="10" id="KW-0670">Pyruvate</keyword>
<evidence type="ECO:0000256" key="2">
    <source>
        <dbReference type="ARBA" id="ARBA00001941"/>
    </source>
</evidence>
<feature type="domain" description="Biotin carboxylation" evidence="9">
    <location>
        <begin position="1"/>
        <end position="460"/>
    </location>
</feature>
<keyword evidence="4 7" id="KW-0547">Nucleotide-binding</keyword>
<dbReference type="InterPro" id="IPR005481">
    <property type="entry name" value="BC-like_N"/>
</dbReference>
<dbReference type="InterPro" id="IPR005479">
    <property type="entry name" value="CPAse_ATP-bd"/>
</dbReference>
<dbReference type="InterPro" id="IPR016185">
    <property type="entry name" value="PreATP-grasp_dom_sf"/>
</dbReference>
<organism evidence="10 11">
    <name type="scientific">Salinigranum rubrum</name>
    <dbReference type="NCBI Taxonomy" id="755307"/>
    <lineage>
        <taxon>Archaea</taxon>
        <taxon>Methanobacteriati</taxon>
        <taxon>Methanobacteriota</taxon>
        <taxon>Stenosarchaea group</taxon>
        <taxon>Halobacteria</taxon>
        <taxon>Halobacteriales</taxon>
        <taxon>Haloferacaceae</taxon>
        <taxon>Salinigranum</taxon>
    </lineage>
</organism>
<evidence type="ECO:0000256" key="5">
    <source>
        <dbReference type="ARBA" id="ARBA00022840"/>
    </source>
</evidence>
<dbReference type="GeneID" id="35592412"/>
<evidence type="ECO:0000313" key="10">
    <source>
        <dbReference type="EMBL" id="AUV81929.1"/>
    </source>
</evidence>
<evidence type="ECO:0000313" key="11">
    <source>
        <dbReference type="Proteomes" id="UP000236584"/>
    </source>
</evidence>
<dbReference type="Pfam" id="PF02785">
    <property type="entry name" value="Biotin_carb_C"/>
    <property type="match status" value="1"/>
</dbReference>
<dbReference type="FunFam" id="3.40.50.20:FF:000010">
    <property type="entry name" value="Propionyl-CoA carboxylase subunit alpha"/>
    <property type="match status" value="1"/>
</dbReference>
<comment type="cofactor">
    <cofactor evidence="2">
        <name>Co(2+)</name>
        <dbReference type="ChEBI" id="CHEBI:48828"/>
    </cofactor>
</comment>
<sequence length="469" mass="51557">MFERVLVANRGEIAIRVINACHELGVEAVAVYSDADETAKHVRHADLAVHVGGSMASKSYLDMDALVDAAHESGAEAVHPGYGFLAENATFARRVVDEGLTWVGPSADVMEQLGEKTKSRKVMQSAGVPIVPGTTDPVTEASEVESFAEEHGYPIAIKADGGGGGRGLKVVDSDDSIPEALQAAKREGEAYFDNPDMYVEKFLENPRHIEVQVIADAHGQVRHLYERDCSLQRRQQKVLEETPSPSLTPELREELCESARHGMAEAGYTNAGTVEFLYEESAASETQRGDGEAVEGDFYFLEVNTRIQVEHPLSEITTGIDLVAWQLRVAAGEELDFSQESVEPRGAAMEFRINAEDAANDFAPRPGELTTYRPPRGIGVRVDDGVDEGDGISPFYDSLVGKFIVHAENREAVIRRSKRALREAAVEGIPTTIPFHRTMLDDERFRNNEHTTKFIDESFDLSTVPAWEE</sequence>
<dbReference type="SUPFAM" id="SSF56059">
    <property type="entry name" value="Glutathione synthetase ATP-binding domain-like"/>
    <property type="match status" value="1"/>
</dbReference>
<dbReference type="PROSITE" id="PS50975">
    <property type="entry name" value="ATP_GRASP"/>
    <property type="match status" value="1"/>
</dbReference>
<keyword evidence="6" id="KW-0460">Magnesium</keyword>
<dbReference type="PANTHER" id="PTHR48095:SF2">
    <property type="entry name" value="BIOTIN CARBOXYLASE, CHLOROPLASTIC"/>
    <property type="match status" value="1"/>
</dbReference>
<dbReference type="InterPro" id="IPR011764">
    <property type="entry name" value="Biotin_carboxylation_dom"/>
</dbReference>
<dbReference type="KEGG" id="srub:C2R22_09935"/>
<protein>
    <submittedName>
        <fullName evidence="10">Pyruvate carboxylase subunit A</fullName>
        <ecNumber evidence="10">6.4.1.1</ecNumber>
    </submittedName>
</protein>
<proteinExistence type="predicted"/>
<dbReference type="AlphaFoldDB" id="A0A2I8VLH0"/>
<name>A0A2I8VLH0_9EURY</name>
<evidence type="ECO:0000256" key="7">
    <source>
        <dbReference type="PROSITE-ProRule" id="PRU00409"/>
    </source>
</evidence>
<dbReference type="EMBL" id="CP026309">
    <property type="protein sequence ID" value="AUV81929.1"/>
    <property type="molecule type" value="Genomic_DNA"/>
</dbReference>
<dbReference type="PROSITE" id="PS00867">
    <property type="entry name" value="CPSASE_2"/>
    <property type="match status" value="1"/>
</dbReference>
<dbReference type="InterPro" id="IPR011761">
    <property type="entry name" value="ATP-grasp"/>
</dbReference>
<gene>
    <name evidence="10" type="ORF">C2R22_09935</name>
</gene>
<dbReference type="InterPro" id="IPR011054">
    <property type="entry name" value="Rudment_hybrid_motif"/>
</dbReference>
<evidence type="ECO:0000256" key="6">
    <source>
        <dbReference type="ARBA" id="ARBA00022842"/>
    </source>
</evidence>
<dbReference type="OrthoDB" id="31083at2157"/>
<dbReference type="NCBIfam" id="NF006367">
    <property type="entry name" value="PRK08591.1"/>
    <property type="match status" value="1"/>
</dbReference>
<dbReference type="PANTHER" id="PTHR48095">
    <property type="entry name" value="PYRUVATE CARBOXYLASE SUBUNIT A"/>
    <property type="match status" value="1"/>
</dbReference>
<dbReference type="GO" id="GO:0004736">
    <property type="term" value="F:pyruvate carboxylase activity"/>
    <property type="evidence" value="ECO:0007669"/>
    <property type="project" value="UniProtKB-EC"/>
</dbReference>
<dbReference type="Pfam" id="PF02786">
    <property type="entry name" value="CPSase_L_D2"/>
    <property type="match status" value="1"/>
</dbReference>
<keyword evidence="3 10" id="KW-0436">Ligase</keyword>
<keyword evidence="5 7" id="KW-0067">ATP-binding</keyword>
<dbReference type="Pfam" id="PF00289">
    <property type="entry name" value="Biotin_carb_N"/>
    <property type="match status" value="1"/>
</dbReference>
<dbReference type="EC" id="6.4.1.1" evidence="10"/>
<dbReference type="RefSeq" id="WP_103425618.1">
    <property type="nucleotide sequence ID" value="NZ_CP026309.1"/>
</dbReference>
<dbReference type="SUPFAM" id="SSF52440">
    <property type="entry name" value="PreATP-grasp domain"/>
    <property type="match status" value="1"/>
</dbReference>
<dbReference type="SMART" id="SM00878">
    <property type="entry name" value="Biotin_carb_C"/>
    <property type="match status" value="1"/>
</dbReference>
<evidence type="ECO:0000259" key="9">
    <source>
        <dbReference type="PROSITE" id="PS50979"/>
    </source>
</evidence>
<dbReference type="Gene3D" id="3.30.470.20">
    <property type="entry name" value="ATP-grasp fold, B domain"/>
    <property type="match status" value="1"/>
</dbReference>
<accession>A0A2I8VLH0</accession>
<dbReference type="GO" id="GO:0046872">
    <property type="term" value="F:metal ion binding"/>
    <property type="evidence" value="ECO:0007669"/>
    <property type="project" value="InterPro"/>
</dbReference>
<comment type="cofactor">
    <cofactor evidence="1">
        <name>Mn(2+)</name>
        <dbReference type="ChEBI" id="CHEBI:29035"/>
    </cofactor>
</comment>